<dbReference type="SMART" id="SM00320">
    <property type="entry name" value="WD40"/>
    <property type="match status" value="1"/>
</dbReference>
<accession>A0A1B7N2N0</accession>
<dbReference type="InParanoid" id="A0A1B7N2N0"/>
<evidence type="ECO:0000256" key="2">
    <source>
        <dbReference type="SAM" id="MobiDB-lite"/>
    </source>
</evidence>
<dbReference type="Gene3D" id="2.130.10.10">
    <property type="entry name" value="YVTN repeat-like/Quinoprotein amine dehydrogenase"/>
    <property type="match status" value="1"/>
</dbReference>
<organism evidence="3 4">
    <name type="scientific">Rhizopogon vinicolor AM-OR11-026</name>
    <dbReference type="NCBI Taxonomy" id="1314800"/>
    <lineage>
        <taxon>Eukaryota</taxon>
        <taxon>Fungi</taxon>
        <taxon>Dikarya</taxon>
        <taxon>Basidiomycota</taxon>
        <taxon>Agaricomycotina</taxon>
        <taxon>Agaricomycetes</taxon>
        <taxon>Agaricomycetidae</taxon>
        <taxon>Boletales</taxon>
        <taxon>Suillineae</taxon>
        <taxon>Rhizopogonaceae</taxon>
        <taxon>Rhizopogon</taxon>
    </lineage>
</organism>
<evidence type="ECO:0000256" key="1">
    <source>
        <dbReference type="PROSITE-ProRule" id="PRU00221"/>
    </source>
</evidence>
<gene>
    <name evidence="3" type="ORF">K503DRAFT_865683</name>
</gene>
<dbReference type="PROSITE" id="PS50082">
    <property type="entry name" value="WD_REPEATS_2"/>
    <property type="match status" value="1"/>
</dbReference>
<evidence type="ECO:0000313" key="3">
    <source>
        <dbReference type="EMBL" id="OAX39092.1"/>
    </source>
</evidence>
<protein>
    <submittedName>
        <fullName evidence="3">Uncharacterized protein</fullName>
    </submittedName>
</protein>
<dbReference type="SUPFAM" id="SSF50978">
    <property type="entry name" value="WD40 repeat-like"/>
    <property type="match status" value="1"/>
</dbReference>
<dbReference type="EMBL" id="KV448263">
    <property type="protein sequence ID" value="OAX39092.1"/>
    <property type="molecule type" value="Genomic_DNA"/>
</dbReference>
<reference evidence="3 4" key="1">
    <citation type="submission" date="2016-06" db="EMBL/GenBank/DDBJ databases">
        <title>Comparative genomics of the ectomycorrhizal sister species Rhizopogon vinicolor and Rhizopogon vesiculosus (Basidiomycota: Boletales) reveals a divergence of the mating type B locus.</title>
        <authorList>
            <consortium name="DOE Joint Genome Institute"/>
            <person name="Mujic A.B."/>
            <person name="Kuo A."/>
            <person name="Tritt A."/>
            <person name="Lipzen A."/>
            <person name="Chen C."/>
            <person name="Johnson J."/>
            <person name="Sharma A."/>
            <person name="Barry K."/>
            <person name="Grigoriev I.V."/>
            <person name="Spatafora J.W."/>
        </authorList>
    </citation>
    <scope>NUCLEOTIDE SEQUENCE [LARGE SCALE GENOMIC DNA]</scope>
    <source>
        <strain evidence="3 4">AM-OR11-026</strain>
    </source>
</reference>
<feature type="repeat" description="WD" evidence="1">
    <location>
        <begin position="55"/>
        <end position="95"/>
    </location>
</feature>
<proteinExistence type="predicted"/>
<evidence type="ECO:0000313" key="4">
    <source>
        <dbReference type="Proteomes" id="UP000092154"/>
    </source>
</evidence>
<dbReference type="InterPro" id="IPR036322">
    <property type="entry name" value="WD40_repeat_dom_sf"/>
</dbReference>
<keyword evidence="4" id="KW-1185">Reference proteome</keyword>
<dbReference type="InterPro" id="IPR015943">
    <property type="entry name" value="WD40/YVTN_repeat-like_dom_sf"/>
</dbReference>
<sequence length="335" mass="36684">MEGSEMGTGTVTYGPVLWTNIGTRILAAFNFGGSIWAKTIYEFDASTLKILGAPFKGHTQNVNGLAISSDSALLASASHDGIKLWAFESRQLLASFHDINAVTHLLLTAVTNANIVVFSPDTQQLAYTTYNRVHNLYICDIPPNIRASIGLATKGHLTETSATVEDLLGSDAPSRSRRPATPHFIYCAPNLPIPLPTRDPQQHVFLLHLRKFFRSSFPMEAVAPVLHEHHRDRLDIPATSRLHPIHSPSEAATQGRSYVGPRENHILAPIVDVPHAQGKQRNAAAGAPKQHDEDQPLQRRPTLETMAVAGFVSASSHSADILDYYSRSHCAIDWT</sequence>
<dbReference type="Proteomes" id="UP000092154">
    <property type="component" value="Unassembled WGS sequence"/>
</dbReference>
<feature type="region of interest" description="Disordered" evidence="2">
    <location>
        <begin position="278"/>
        <end position="298"/>
    </location>
</feature>
<name>A0A1B7N2N0_9AGAM</name>
<keyword evidence="1" id="KW-0853">WD repeat</keyword>
<dbReference type="Pfam" id="PF00400">
    <property type="entry name" value="WD40"/>
    <property type="match status" value="1"/>
</dbReference>
<dbReference type="InterPro" id="IPR001680">
    <property type="entry name" value="WD40_rpt"/>
</dbReference>
<dbReference type="AlphaFoldDB" id="A0A1B7N2N0"/>